<dbReference type="GO" id="GO:0003723">
    <property type="term" value="F:RNA binding"/>
    <property type="evidence" value="ECO:0007669"/>
    <property type="project" value="UniProtKB-UniRule"/>
</dbReference>
<evidence type="ECO:0000256" key="1">
    <source>
        <dbReference type="ARBA" id="ARBA00022603"/>
    </source>
</evidence>
<dbReference type="Gene3D" id="3.40.50.150">
    <property type="entry name" value="Vaccinia Virus protein VP39"/>
    <property type="match status" value="1"/>
</dbReference>
<dbReference type="STRING" id="390807.SAMN04488095_0135"/>
<dbReference type="PROSITE" id="PS51686">
    <property type="entry name" value="SAM_MT_RSMB_NOP"/>
    <property type="match status" value="1"/>
</dbReference>
<reference evidence="7 8" key="1">
    <citation type="submission" date="2016-10" db="EMBL/GenBank/DDBJ databases">
        <authorList>
            <person name="de Groot N.N."/>
        </authorList>
    </citation>
    <scope>NUCLEOTIDE SEQUENCE [LARGE SCALE GENOMIC DNA]</scope>
    <source>
        <strain evidence="7 8">DSM 19073</strain>
    </source>
</reference>
<evidence type="ECO:0000313" key="7">
    <source>
        <dbReference type="EMBL" id="SFI21053.1"/>
    </source>
</evidence>
<dbReference type="InterPro" id="IPR029063">
    <property type="entry name" value="SAM-dependent_MTases_sf"/>
</dbReference>
<dbReference type="Pfam" id="PF01189">
    <property type="entry name" value="Methyltr_RsmB-F"/>
    <property type="match status" value="1"/>
</dbReference>
<dbReference type="InterPro" id="IPR001678">
    <property type="entry name" value="MeTrfase_RsmB-F_NOP2_dom"/>
</dbReference>
<dbReference type="GO" id="GO:0008173">
    <property type="term" value="F:RNA methyltransferase activity"/>
    <property type="evidence" value="ECO:0007669"/>
    <property type="project" value="InterPro"/>
</dbReference>
<dbReference type="InterPro" id="IPR049560">
    <property type="entry name" value="MeTrfase_RsmB-F_NOP2_cat"/>
</dbReference>
<dbReference type="PRINTS" id="PR02008">
    <property type="entry name" value="RCMTFAMILY"/>
</dbReference>
<comment type="similarity">
    <text evidence="5">Belongs to the class I-like SAM-binding methyltransferase superfamily. RsmB/NOP family.</text>
</comment>
<keyword evidence="8" id="KW-1185">Reference proteome</keyword>
<evidence type="ECO:0000259" key="6">
    <source>
        <dbReference type="PROSITE" id="PS51686"/>
    </source>
</evidence>
<organism evidence="7 8">
    <name type="scientific">Jannaschia pohangensis</name>
    <dbReference type="NCBI Taxonomy" id="390807"/>
    <lineage>
        <taxon>Bacteria</taxon>
        <taxon>Pseudomonadati</taxon>
        <taxon>Pseudomonadota</taxon>
        <taxon>Alphaproteobacteria</taxon>
        <taxon>Rhodobacterales</taxon>
        <taxon>Roseobacteraceae</taxon>
        <taxon>Jannaschia</taxon>
    </lineage>
</organism>
<feature type="binding site" evidence="5">
    <location>
        <position position="289"/>
    </location>
    <ligand>
        <name>S-adenosyl-L-methionine</name>
        <dbReference type="ChEBI" id="CHEBI:59789"/>
    </ligand>
</feature>
<keyword evidence="2 5" id="KW-0808">Transferase</keyword>
<dbReference type="Proteomes" id="UP000199110">
    <property type="component" value="Unassembled WGS sequence"/>
</dbReference>
<dbReference type="OrthoDB" id="9810297at2"/>
<comment type="caution">
    <text evidence="5">Lacks conserved residue(s) required for the propagation of feature annotation.</text>
</comment>
<dbReference type="GO" id="GO:0001510">
    <property type="term" value="P:RNA methylation"/>
    <property type="evidence" value="ECO:0007669"/>
    <property type="project" value="InterPro"/>
</dbReference>
<dbReference type="RefSeq" id="WP_092775870.1">
    <property type="nucleotide sequence ID" value="NZ_FORA01000001.1"/>
</dbReference>
<evidence type="ECO:0000256" key="4">
    <source>
        <dbReference type="ARBA" id="ARBA00022884"/>
    </source>
</evidence>
<proteinExistence type="inferred from homology"/>
<evidence type="ECO:0000256" key="2">
    <source>
        <dbReference type="ARBA" id="ARBA00022679"/>
    </source>
</evidence>
<dbReference type="PANTHER" id="PTHR22807">
    <property type="entry name" value="NOP2 YEAST -RELATED NOL1/NOP2/FMU SUN DOMAIN-CONTAINING"/>
    <property type="match status" value="1"/>
</dbReference>
<feature type="binding site" evidence="5">
    <location>
        <position position="251"/>
    </location>
    <ligand>
        <name>S-adenosyl-L-methionine</name>
        <dbReference type="ChEBI" id="CHEBI:59789"/>
    </ligand>
</feature>
<dbReference type="InterPro" id="IPR023267">
    <property type="entry name" value="RCMT"/>
</dbReference>
<dbReference type="EMBL" id="FORA01000001">
    <property type="protein sequence ID" value="SFI21053.1"/>
    <property type="molecule type" value="Genomic_DNA"/>
</dbReference>
<dbReference type="Pfam" id="PF22458">
    <property type="entry name" value="RsmF-B_ferredox"/>
    <property type="match status" value="1"/>
</dbReference>
<evidence type="ECO:0000313" key="8">
    <source>
        <dbReference type="Proteomes" id="UP000199110"/>
    </source>
</evidence>
<evidence type="ECO:0000256" key="5">
    <source>
        <dbReference type="PROSITE-ProRule" id="PRU01023"/>
    </source>
</evidence>
<dbReference type="InterPro" id="IPR054728">
    <property type="entry name" value="RsmB-like_ferredoxin"/>
</dbReference>
<keyword evidence="4 5" id="KW-0694">RNA-binding</keyword>
<dbReference type="PANTHER" id="PTHR22807:SF53">
    <property type="entry name" value="RIBOSOMAL RNA SMALL SUBUNIT METHYLTRANSFERASE B-RELATED"/>
    <property type="match status" value="1"/>
</dbReference>
<name>A0A1I3GC73_9RHOB</name>
<gene>
    <name evidence="7" type="ORF">SAMN04488095_0135</name>
</gene>
<feature type="active site" description="Nucleophile" evidence="5">
    <location>
        <position position="342"/>
    </location>
</feature>
<sequence length="389" mass="41176">MTPGARLQAAIEILEPILAGQAAERELTTWARGHRFAGSGDRAAIRDHVFDALRRLRSAAWAGGCGDVPLDRMEARRVIAGLIMQQGADVATLFNGQGYGPEPIDLADPGPVPAAVAADVPDWMQPLFRDSLDAEAETVMASLRDRAAVFLRVNLARTSRDSVLKELETLGHAADPSDVANTAIRLRGAPRGLTQTPLFADGLVELQDAGSQALVARLPCRAGARVLDLCAGGGGKALALADRGCVVSAHDIDADRMADLPVRAARAGQTIDCLTDPAASSPFDGVVADVPCSGSGSWRRAPEAKWRLTPARLAELHELQSTILARAERLTVPGGWIGYMTCSVFAAENAGVVDAMLACRPDLTLESRVDLRPGPDHDGFHLSVLRKNA</sequence>
<dbReference type="CDD" id="cd02440">
    <property type="entry name" value="AdoMet_MTases"/>
    <property type="match status" value="1"/>
</dbReference>
<dbReference type="SUPFAM" id="SSF53335">
    <property type="entry name" value="S-adenosyl-L-methionine-dependent methyltransferases"/>
    <property type="match status" value="1"/>
</dbReference>
<keyword evidence="1 5" id="KW-0489">Methyltransferase</keyword>
<keyword evidence="3 5" id="KW-0949">S-adenosyl-L-methionine</keyword>
<feature type="domain" description="SAM-dependent MTase RsmB/NOP-type" evidence="6">
    <location>
        <begin position="139"/>
        <end position="389"/>
    </location>
</feature>
<protein>
    <submittedName>
        <fullName evidence="7">16S rRNA (Cytosine967-C5)-methyltransferase</fullName>
    </submittedName>
</protein>
<evidence type="ECO:0000256" key="3">
    <source>
        <dbReference type="ARBA" id="ARBA00022691"/>
    </source>
</evidence>
<accession>A0A1I3GC73</accession>
<dbReference type="AlphaFoldDB" id="A0A1I3GC73"/>